<sequence length="297" mass="30263" precursor="true">MLRLTLLTAITLGCTSASAGLVVAETLVVVGAGVAEEPRTGVQFEYAVAAAAGPDSNAAAIGMLQIDFEPGGTAIEKVELAVEQVRWHGETGLPLRAELSGTANVKLHRGRRYPRVPAIATVSDDTVSIELDLGRQGVVAVSGMAFSGGNTIGKFEPEQLVVALGEGTTVESAFQAAAAIGDEGRAIGRLSLLANREDGDLVRVDGVAAAATVRPYVGRKRLQLHLAGVAAVDVVPPDGNSPDTCFGDFMFEANAGPHGPFRIDIPDCGDPAAGIEGSDIGSGAVSVTAASTSPLPQ</sequence>
<dbReference type="EMBL" id="CP036275">
    <property type="protein sequence ID" value="QDU39609.1"/>
    <property type="molecule type" value="Genomic_DNA"/>
</dbReference>
<feature type="signal peptide" evidence="1">
    <location>
        <begin position="1"/>
        <end position="19"/>
    </location>
</feature>
<dbReference type="AlphaFoldDB" id="A0A517ZB03"/>
<evidence type="ECO:0000313" key="3">
    <source>
        <dbReference type="Proteomes" id="UP000320496"/>
    </source>
</evidence>
<organism evidence="2 3">
    <name type="scientific">Maioricimonas rarisocia</name>
    <dbReference type="NCBI Taxonomy" id="2528026"/>
    <lineage>
        <taxon>Bacteria</taxon>
        <taxon>Pseudomonadati</taxon>
        <taxon>Planctomycetota</taxon>
        <taxon>Planctomycetia</taxon>
        <taxon>Planctomycetales</taxon>
        <taxon>Planctomycetaceae</taxon>
        <taxon>Maioricimonas</taxon>
    </lineage>
</organism>
<name>A0A517ZB03_9PLAN</name>
<dbReference type="Proteomes" id="UP000320496">
    <property type="component" value="Chromosome"/>
</dbReference>
<evidence type="ECO:0000313" key="2">
    <source>
        <dbReference type="EMBL" id="QDU39609.1"/>
    </source>
</evidence>
<feature type="chain" id="PRO_5022036730" evidence="1">
    <location>
        <begin position="20"/>
        <end position="297"/>
    </location>
</feature>
<evidence type="ECO:0000256" key="1">
    <source>
        <dbReference type="SAM" id="SignalP"/>
    </source>
</evidence>
<proteinExistence type="predicted"/>
<dbReference type="RefSeq" id="WP_145370777.1">
    <property type="nucleotide sequence ID" value="NZ_CP036275.1"/>
</dbReference>
<accession>A0A517ZB03</accession>
<dbReference type="KEGG" id="mri:Mal4_39550"/>
<keyword evidence="3" id="KW-1185">Reference proteome</keyword>
<protein>
    <submittedName>
        <fullName evidence="2">Uncharacterized protein</fullName>
    </submittedName>
</protein>
<reference evidence="2 3" key="1">
    <citation type="submission" date="2019-02" db="EMBL/GenBank/DDBJ databases">
        <title>Deep-cultivation of Planctomycetes and their phenomic and genomic characterization uncovers novel biology.</title>
        <authorList>
            <person name="Wiegand S."/>
            <person name="Jogler M."/>
            <person name="Boedeker C."/>
            <person name="Pinto D."/>
            <person name="Vollmers J."/>
            <person name="Rivas-Marin E."/>
            <person name="Kohn T."/>
            <person name="Peeters S.H."/>
            <person name="Heuer A."/>
            <person name="Rast P."/>
            <person name="Oberbeckmann S."/>
            <person name="Bunk B."/>
            <person name="Jeske O."/>
            <person name="Meyerdierks A."/>
            <person name="Storesund J.E."/>
            <person name="Kallscheuer N."/>
            <person name="Luecker S."/>
            <person name="Lage O.M."/>
            <person name="Pohl T."/>
            <person name="Merkel B.J."/>
            <person name="Hornburger P."/>
            <person name="Mueller R.-W."/>
            <person name="Bruemmer F."/>
            <person name="Labrenz M."/>
            <person name="Spormann A.M."/>
            <person name="Op den Camp H."/>
            <person name="Overmann J."/>
            <person name="Amann R."/>
            <person name="Jetten M.S.M."/>
            <person name="Mascher T."/>
            <person name="Medema M.H."/>
            <person name="Devos D.P."/>
            <person name="Kaster A.-K."/>
            <person name="Ovreas L."/>
            <person name="Rohde M."/>
            <person name="Galperin M.Y."/>
            <person name="Jogler C."/>
        </authorList>
    </citation>
    <scope>NUCLEOTIDE SEQUENCE [LARGE SCALE GENOMIC DNA]</scope>
    <source>
        <strain evidence="2 3">Mal4</strain>
    </source>
</reference>
<keyword evidence="1" id="KW-0732">Signal</keyword>
<gene>
    <name evidence="2" type="ORF">Mal4_39550</name>
</gene>